<dbReference type="Pfam" id="PF02091">
    <property type="entry name" value="tRNA-synt_2e"/>
    <property type="match status" value="1"/>
</dbReference>
<evidence type="ECO:0000313" key="10">
    <source>
        <dbReference type="EMBL" id="WZN62804.1"/>
    </source>
</evidence>
<dbReference type="GO" id="GO:0009570">
    <property type="term" value="C:chloroplast stroma"/>
    <property type="evidence" value="ECO:0007669"/>
    <property type="project" value="TreeGrafter"/>
</dbReference>
<feature type="compositionally biased region" description="Polar residues" evidence="9">
    <location>
        <begin position="54"/>
        <end position="70"/>
    </location>
</feature>
<name>A0AAX4P9B5_9CHLO</name>
<dbReference type="Pfam" id="PF02092">
    <property type="entry name" value="tRNA_synt_2f"/>
    <property type="match status" value="1"/>
</dbReference>
<dbReference type="GO" id="GO:0006426">
    <property type="term" value="P:glycyl-tRNA aminoacylation"/>
    <property type="evidence" value="ECO:0007669"/>
    <property type="project" value="InterPro"/>
</dbReference>
<evidence type="ECO:0000256" key="4">
    <source>
        <dbReference type="ARBA" id="ARBA00022741"/>
    </source>
</evidence>
<keyword evidence="3 10" id="KW-0436">Ligase</keyword>
<dbReference type="SUPFAM" id="SSF109604">
    <property type="entry name" value="HD-domain/PDEase-like"/>
    <property type="match status" value="1"/>
</dbReference>
<dbReference type="EMBL" id="CP151506">
    <property type="protein sequence ID" value="WZN62804.1"/>
    <property type="molecule type" value="Genomic_DNA"/>
</dbReference>
<feature type="region of interest" description="Disordered" evidence="9">
    <location>
        <begin position="54"/>
        <end position="74"/>
    </location>
</feature>
<dbReference type="HAMAP" id="MF_00255">
    <property type="entry name" value="Gly_tRNA_synth_beta"/>
    <property type="match status" value="1"/>
</dbReference>
<dbReference type="PANTHER" id="PTHR30075">
    <property type="entry name" value="GLYCYL-TRNA SYNTHETASE"/>
    <property type="match status" value="1"/>
</dbReference>
<dbReference type="NCBIfam" id="TIGR00211">
    <property type="entry name" value="glyS"/>
    <property type="match status" value="1"/>
</dbReference>
<dbReference type="Gene3D" id="3.30.930.10">
    <property type="entry name" value="Bira Bifunctional Protein, Domain 2"/>
    <property type="match status" value="1"/>
</dbReference>
<dbReference type="Gene3D" id="1.20.58.180">
    <property type="entry name" value="Class II aaRS and biotin synthetases, domain 2"/>
    <property type="match status" value="1"/>
</dbReference>
<dbReference type="NCBIfam" id="NF006827">
    <property type="entry name" value="PRK09348.1"/>
    <property type="match status" value="1"/>
</dbReference>
<evidence type="ECO:0000256" key="1">
    <source>
        <dbReference type="ARBA" id="ARBA00008226"/>
    </source>
</evidence>
<dbReference type="PRINTS" id="PR01044">
    <property type="entry name" value="TRNASYNTHGA"/>
</dbReference>
<evidence type="ECO:0000256" key="5">
    <source>
        <dbReference type="ARBA" id="ARBA00022840"/>
    </source>
</evidence>
<dbReference type="Proteomes" id="UP001472866">
    <property type="component" value="Chromosome 06"/>
</dbReference>
<keyword evidence="5" id="KW-0067">ATP-binding</keyword>
<dbReference type="InterPro" id="IPR006194">
    <property type="entry name" value="Gly-tRNA-synth_heterodimer"/>
</dbReference>
<keyword evidence="6" id="KW-0648">Protein biosynthesis</keyword>
<protein>
    <recommendedName>
        <fullName evidence="2">glycine--tRNA ligase</fullName>
        <ecNumber evidence="2">6.1.1.14</ecNumber>
    </recommendedName>
</protein>
<dbReference type="GO" id="GO:0005739">
    <property type="term" value="C:mitochondrion"/>
    <property type="evidence" value="ECO:0007669"/>
    <property type="project" value="TreeGrafter"/>
</dbReference>
<dbReference type="NCBIfam" id="TIGR00388">
    <property type="entry name" value="glyQ"/>
    <property type="match status" value="1"/>
</dbReference>
<dbReference type="PROSITE" id="PS50861">
    <property type="entry name" value="AA_TRNA_LIGASE_II_GLYAB"/>
    <property type="match status" value="2"/>
</dbReference>
<comment type="catalytic activity">
    <reaction evidence="8">
        <text>tRNA(Gly) + glycine + ATP = glycyl-tRNA(Gly) + AMP + diphosphate</text>
        <dbReference type="Rhea" id="RHEA:16013"/>
        <dbReference type="Rhea" id="RHEA-COMP:9664"/>
        <dbReference type="Rhea" id="RHEA-COMP:9683"/>
        <dbReference type="ChEBI" id="CHEBI:30616"/>
        <dbReference type="ChEBI" id="CHEBI:33019"/>
        <dbReference type="ChEBI" id="CHEBI:57305"/>
        <dbReference type="ChEBI" id="CHEBI:78442"/>
        <dbReference type="ChEBI" id="CHEBI:78522"/>
        <dbReference type="ChEBI" id="CHEBI:456215"/>
        <dbReference type="EC" id="6.1.1.14"/>
    </reaction>
</comment>
<keyword evidence="11" id="KW-1185">Reference proteome</keyword>
<evidence type="ECO:0000256" key="2">
    <source>
        <dbReference type="ARBA" id="ARBA00012829"/>
    </source>
</evidence>
<dbReference type="InterPro" id="IPR045864">
    <property type="entry name" value="aa-tRNA-synth_II/BPL/LPL"/>
</dbReference>
<dbReference type="GO" id="GO:0004820">
    <property type="term" value="F:glycine-tRNA ligase activity"/>
    <property type="evidence" value="ECO:0007669"/>
    <property type="project" value="UniProtKB-EC"/>
</dbReference>
<dbReference type="FunFam" id="3.30.930.10:FF:000006">
    <property type="entry name" value="Glycine--tRNA ligase alpha subunit"/>
    <property type="match status" value="1"/>
</dbReference>
<dbReference type="InterPro" id="IPR002310">
    <property type="entry name" value="Gly-tRNA_ligase_asu"/>
</dbReference>
<dbReference type="EC" id="6.1.1.14" evidence="2"/>
<gene>
    <name evidence="10" type="ORF">HKI87_06g43460</name>
</gene>
<dbReference type="HAMAP" id="MF_00254">
    <property type="entry name" value="Gly_tRNA_synth_alpha"/>
    <property type="match status" value="1"/>
</dbReference>
<dbReference type="PANTHER" id="PTHR30075:SF2">
    <property type="entry name" value="GLYCINE--TRNA LIGASE, CHLOROPLASTIC_MITOCHONDRIAL 2"/>
    <property type="match status" value="1"/>
</dbReference>
<evidence type="ECO:0000256" key="3">
    <source>
        <dbReference type="ARBA" id="ARBA00022598"/>
    </source>
</evidence>
<keyword evidence="7" id="KW-0030">Aminoacyl-tRNA synthetase</keyword>
<comment type="similarity">
    <text evidence="1">Belongs to the class-II aminoacyl-tRNA synthetase family.</text>
</comment>
<evidence type="ECO:0000256" key="8">
    <source>
        <dbReference type="ARBA" id="ARBA00047937"/>
    </source>
</evidence>
<evidence type="ECO:0000313" key="11">
    <source>
        <dbReference type="Proteomes" id="UP001472866"/>
    </source>
</evidence>
<sequence length="1079" mass="118168">MLAGTPTYWKTWFPAIRLGAPKKTGFLRETPSTPFARRRCGAGFGTANLQRTRALRQQESSVSEGRSTGSKGEAVGVPTFQQAIQRLQNYWSEKTKCVVWLPHSTEVGAGTMNPATFLRVLGPEPWHVCYPEPSIRPDDSRFGDNPNRVQRHTQFQVILKPEPGNAQELLLGSLEVLGINVKKHDVRFVEDNWESPALGSWGLGWEVWLDGMEITQFTYFQQAGGMQTDPVSVEITYGLERILMSLQGVNHFKDIRYNDDVTYGELFLQNEYEMSCYNINEASVEDARKRFQLFYKEGMELVEKKLPVPAYDYLLKASHAFNVLDARGAVGVTERAKLFGQMRNLSRDCAELWVERREELGFPLGQSRLGDLGDAAAEACGSEPLGSAQDFLLELGSEELPADEVSSAAGQVSARLRELLAELRLEHGEVVASGTPRRIFAVVRGLSPKQEDRVEEVRGPPAKIAFDGEGNPTKAVLGYCKKNGVGVEDIELKADKKGVEYCWATKSVRGEATGDLLSARLPDLVSKLQFRKSMRWSSRATYSRPLRWIVALHGDSVVPFVACGVQSGRTSLGLRDGFHVPEIEIPTASGYFGQMEGSSLMVDMEERRGAIWAQSQALAAAAGGVIPEGMRQELLPEVTNLVEYPTAIMGSFAQDFLKLPKEILVMVMKKHQRYFPVEDAKTGQLLPSFVTIANGEIDEATVRGGNEAVLTARFEDADFFYKLDMQKRLSDFRPLLEGTMFQKDLGTMLDKADRTDALVGDLAEAMGLAGAREVALQASHLSRADLATSVVTEFTALAGVMGKHYALKDGAPVEVAEAIFESVLPRNASDIVPKTPAGILVAVADRLDSLVGLVAAGCAPTATADPYGLRRIANGMLQTLIQNGVSVSLARAIEAAATRQPVEVTEEQRTQAHDFVVRRLEQLLADDGSPREVVRSVLAERSDDPHLAVATVADLACAYKTPEFAAVMASYSRPTKLVSGKDYDSGWTVDEGLFRQDEERDLWAAYKAVEAEMGAAGPSPGVGAFVEASGALEAPLESFFNSVFVMDEDESVRSNRLAMMRDIAALPKGLLDLGSLPNF</sequence>
<dbReference type="GO" id="GO:0005524">
    <property type="term" value="F:ATP binding"/>
    <property type="evidence" value="ECO:0007669"/>
    <property type="project" value="UniProtKB-KW"/>
</dbReference>
<organism evidence="10 11">
    <name type="scientific">Chloropicon roscoffensis</name>
    <dbReference type="NCBI Taxonomy" id="1461544"/>
    <lineage>
        <taxon>Eukaryota</taxon>
        <taxon>Viridiplantae</taxon>
        <taxon>Chlorophyta</taxon>
        <taxon>Chloropicophyceae</taxon>
        <taxon>Chloropicales</taxon>
        <taxon>Chloropicaceae</taxon>
        <taxon>Chloropicon</taxon>
    </lineage>
</organism>
<dbReference type="AlphaFoldDB" id="A0AAX4P9B5"/>
<accession>A0AAX4P9B5</accession>
<dbReference type="InterPro" id="IPR015944">
    <property type="entry name" value="Gly-tRNA-synth_bsu"/>
</dbReference>
<dbReference type="SUPFAM" id="SSF55681">
    <property type="entry name" value="Class II aaRS and biotin synthetases"/>
    <property type="match status" value="1"/>
</dbReference>
<evidence type="ECO:0000256" key="9">
    <source>
        <dbReference type="SAM" id="MobiDB-lite"/>
    </source>
</evidence>
<evidence type="ECO:0000256" key="6">
    <source>
        <dbReference type="ARBA" id="ARBA00022917"/>
    </source>
</evidence>
<keyword evidence="4" id="KW-0547">Nucleotide-binding</keyword>
<reference evidence="10 11" key="1">
    <citation type="submission" date="2024-03" db="EMBL/GenBank/DDBJ databases">
        <title>Complete genome sequence of the green alga Chloropicon roscoffensis RCC1871.</title>
        <authorList>
            <person name="Lemieux C."/>
            <person name="Pombert J.-F."/>
            <person name="Otis C."/>
            <person name="Turmel M."/>
        </authorList>
    </citation>
    <scope>NUCLEOTIDE SEQUENCE [LARGE SCALE GENOMIC DNA]</scope>
    <source>
        <strain evidence="10 11">RCC1871</strain>
    </source>
</reference>
<evidence type="ECO:0000256" key="7">
    <source>
        <dbReference type="ARBA" id="ARBA00023146"/>
    </source>
</evidence>
<proteinExistence type="inferred from homology"/>